<dbReference type="GO" id="GO:0010468">
    <property type="term" value="P:regulation of gene expression"/>
    <property type="evidence" value="ECO:0007669"/>
    <property type="project" value="InterPro"/>
</dbReference>
<feature type="transmembrane region" description="Helical" evidence="1">
    <location>
        <begin position="195"/>
        <end position="215"/>
    </location>
</feature>
<evidence type="ECO:0000313" key="2">
    <source>
        <dbReference type="EMBL" id="SDE95811.1"/>
    </source>
</evidence>
<keyword evidence="1" id="KW-1133">Transmembrane helix</keyword>
<feature type="transmembrane region" description="Helical" evidence="1">
    <location>
        <begin position="157"/>
        <end position="175"/>
    </location>
</feature>
<gene>
    <name evidence="2" type="ORF">SAMN04488105_11078</name>
</gene>
<proteinExistence type="predicted"/>
<evidence type="ECO:0008006" key="4">
    <source>
        <dbReference type="Google" id="ProtNLM"/>
    </source>
</evidence>
<feature type="transmembrane region" description="Helical" evidence="1">
    <location>
        <begin position="66"/>
        <end position="84"/>
    </location>
</feature>
<dbReference type="PANTHER" id="PTHR38457:SF1">
    <property type="entry name" value="REGULATOR ABRB-RELATED"/>
    <property type="match status" value="1"/>
</dbReference>
<feature type="transmembrane region" description="Helical" evidence="1">
    <location>
        <begin position="90"/>
        <end position="109"/>
    </location>
</feature>
<sequence>MYGTTLTLRMIWLTTALLVLGGIGGLLAQALHLPMPFMLGSLASAAAAVALFQHGTLRDYRFPLKFRTLFIGLIGVMIGTQVRPDMINELGGVAISLAALSVFVALAHAGNYQIFRRLGGYSKATAYFAGTPGGLMESLVMGERAGADLALLTAQQFLRIIIVITVLPTALSLWLGHPVGSAAGITTGAAAPVPLLGLGLIVLAALAGLGIAGLIRLPAGQITGPLLLSAAITLTGAVDLHLPFWLIAVAQVVVGVSLGLRFTGMSAAMLRRSLGMSLVSGGWMLLLGAGFALALAQVTGLPFLHLLISYAPGGVTEMSVIALGLAMNPALVSLHHVVRILLTVGFMSLAEKGMKLDAE</sequence>
<name>A0A1G7H613_9RHOB</name>
<dbReference type="AlphaFoldDB" id="A0A1G7H613"/>
<dbReference type="Proteomes" id="UP000198994">
    <property type="component" value="Unassembled WGS sequence"/>
</dbReference>
<dbReference type="Pfam" id="PF05145">
    <property type="entry name" value="AbrB"/>
    <property type="match status" value="1"/>
</dbReference>
<accession>A0A1G7H613</accession>
<evidence type="ECO:0000256" key="1">
    <source>
        <dbReference type="SAM" id="Phobius"/>
    </source>
</evidence>
<feature type="transmembrane region" description="Helical" evidence="1">
    <location>
        <begin position="244"/>
        <end position="262"/>
    </location>
</feature>
<dbReference type="NCBIfam" id="TIGR03082">
    <property type="entry name" value="Gneg_AbrB_dup"/>
    <property type="match status" value="1"/>
</dbReference>
<dbReference type="GO" id="GO:0016020">
    <property type="term" value="C:membrane"/>
    <property type="evidence" value="ECO:0007669"/>
    <property type="project" value="InterPro"/>
</dbReference>
<dbReference type="EMBL" id="FNAV01000010">
    <property type="protein sequence ID" value="SDE95811.1"/>
    <property type="molecule type" value="Genomic_DNA"/>
</dbReference>
<reference evidence="3" key="1">
    <citation type="submission" date="2016-10" db="EMBL/GenBank/DDBJ databases">
        <authorList>
            <person name="Varghese N."/>
            <person name="Submissions S."/>
        </authorList>
    </citation>
    <scope>NUCLEOTIDE SEQUENCE [LARGE SCALE GENOMIC DNA]</scope>
    <source>
        <strain evidence="3">DSM 10146</strain>
    </source>
</reference>
<dbReference type="PIRSF" id="PIRSF038991">
    <property type="entry name" value="Protein_AbrB"/>
    <property type="match status" value="1"/>
</dbReference>
<evidence type="ECO:0000313" key="3">
    <source>
        <dbReference type="Proteomes" id="UP000198994"/>
    </source>
</evidence>
<feature type="transmembrane region" description="Helical" evidence="1">
    <location>
        <begin position="222"/>
        <end position="238"/>
    </location>
</feature>
<dbReference type="PANTHER" id="PTHR38457">
    <property type="entry name" value="REGULATOR ABRB-RELATED"/>
    <property type="match status" value="1"/>
</dbReference>
<keyword evidence="1" id="KW-0812">Transmembrane</keyword>
<dbReference type="InterPro" id="IPR017516">
    <property type="entry name" value="AbrB_dup"/>
</dbReference>
<feature type="transmembrane region" description="Helical" evidence="1">
    <location>
        <begin position="320"/>
        <end position="342"/>
    </location>
</feature>
<dbReference type="RefSeq" id="WP_242661738.1">
    <property type="nucleotide sequence ID" value="NZ_FNAV01000010.1"/>
</dbReference>
<organism evidence="2 3">
    <name type="scientific">Salipiger thiooxidans</name>
    <dbReference type="NCBI Taxonomy" id="282683"/>
    <lineage>
        <taxon>Bacteria</taxon>
        <taxon>Pseudomonadati</taxon>
        <taxon>Pseudomonadota</taxon>
        <taxon>Alphaproteobacteria</taxon>
        <taxon>Rhodobacterales</taxon>
        <taxon>Roseobacteraceae</taxon>
        <taxon>Salipiger</taxon>
    </lineage>
</organism>
<feature type="transmembrane region" description="Helical" evidence="1">
    <location>
        <begin position="12"/>
        <end position="31"/>
    </location>
</feature>
<protein>
    <recommendedName>
        <fullName evidence="4">Aminopeptidase</fullName>
    </recommendedName>
</protein>
<dbReference type="STRING" id="282683.SAMN04488105_11078"/>
<feature type="transmembrane region" description="Helical" evidence="1">
    <location>
        <begin position="37"/>
        <end position="54"/>
    </location>
</feature>
<keyword evidence="3" id="KW-1185">Reference proteome</keyword>
<keyword evidence="1" id="KW-0472">Membrane</keyword>
<dbReference type="InterPro" id="IPR007820">
    <property type="entry name" value="AbrB_fam"/>
</dbReference>
<feature type="transmembrane region" description="Helical" evidence="1">
    <location>
        <begin position="283"/>
        <end position="308"/>
    </location>
</feature>